<name>A0A7Z7NMQ4_9BURK</name>
<dbReference type="AlphaFoldDB" id="A0A7Z7NMQ4"/>
<feature type="compositionally biased region" description="Low complexity" evidence="1">
    <location>
        <begin position="248"/>
        <end position="262"/>
    </location>
</feature>
<organism evidence="2">
    <name type="scientific">Cupriavidus taiwanensis</name>
    <dbReference type="NCBI Taxonomy" id="164546"/>
    <lineage>
        <taxon>Bacteria</taxon>
        <taxon>Pseudomonadati</taxon>
        <taxon>Pseudomonadota</taxon>
        <taxon>Betaproteobacteria</taxon>
        <taxon>Burkholderiales</taxon>
        <taxon>Burkholderiaceae</taxon>
        <taxon>Cupriavidus</taxon>
    </lineage>
</organism>
<feature type="compositionally biased region" description="Basic residues" evidence="1">
    <location>
        <begin position="234"/>
        <end position="247"/>
    </location>
</feature>
<dbReference type="Proteomes" id="UP000257139">
    <property type="component" value="Chromosome CBM2594_a"/>
</dbReference>
<feature type="compositionally biased region" description="Low complexity" evidence="1">
    <location>
        <begin position="356"/>
        <end position="366"/>
    </location>
</feature>
<feature type="region of interest" description="Disordered" evidence="1">
    <location>
        <begin position="26"/>
        <end position="53"/>
    </location>
</feature>
<dbReference type="EMBL" id="OGUU01000012">
    <property type="protein sequence ID" value="SPC18676.1"/>
    <property type="molecule type" value="Genomic_DNA"/>
</dbReference>
<evidence type="ECO:0000256" key="1">
    <source>
        <dbReference type="SAM" id="MobiDB-lite"/>
    </source>
</evidence>
<comment type="caution">
    <text evidence="2">The sequence shown here is derived from an EMBL/GenBank/DDBJ whole genome shotgun (WGS) entry which is preliminary data.</text>
</comment>
<feature type="compositionally biased region" description="Basic and acidic residues" evidence="1">
    <location>
        <begin position="44"/>
        <end position="53"/>
    </location>
</feature>
<feature type="region of interest" description="Disordered" evidence="1">
    <location>
        <begin position="356"/>
        <end position="401"/>
    </location>
</feature>
<proteinExistence type="predicted"/>
<gene>
    <name evidence="2" type="ORF">CBM2594_A80115</name>
</gene>
<accession>A0A7Z7NMQ4</accession>
<feature type="compositionally biased region" description="Low complexity" evidence="1">
    <location>
        <begin position="133"/>
        <end position="149"/>
    </location>
</feature>
<evidence type="ECO:0000313" key="2">
    <source>
        <dbReference type="EMBL" id="SPC18676.1"/>
    </source>
</evidence>
<protein>
    <submittedName>
        <fullName evidence="2">Uncharacterized protein</fullName>
    </submittedName>
</protein>
<feature type="compositionally biased region" description="Basic and acidic residues" evidence="1">
    <location>
        <begin position="106"/>
        <end position="120"/>
    </location>
</feature>
<feature type="compositionally biased region" description="Low complexity" evidence="1">
    <location>
        <begin position="94"/>
        <end position="105"/>
    </location>
</feature>
<feature type="compositionally biased region" description="Gly residues" evidence="1">
    <location>
        <begin position="213"/>
        <end position="223"/>
    </location>
</feature>
<sequence length="497" mass="50748">MASLKRRGRGRPLFCCRLAALFPDSPPRVRLPADTRRGHQRSAPPHDADACRRPADHLADRTDGVQPRGLQCQPRGGVAVRDFPQGLHRHAGRADVAVRGAADAAGDSRRQAHRPDRPAQADDGGLADGGGRDAAAGAVARTGRAVPVVRADRGRLHAGPGRDAAPDRAGLDRCHPAAQLHLACAGAVGVRHARAGGDGLRDRACGLPPRVRGAGGSGAGGPGRPAMGASASARARRQRRAHRHRGRQPPLDAGPAAAPRTARGLRRQRGAVGRMGPARVPDPDPGLAHRAVAVVDRLGAGRVRHCHLCHPRGDAGGVAPAVGMEDHPRRPAGGRAGLPGLPLRRALLADVRTGLRAGPGAGQRAAQCHEHPAHRVAARPRRRGAGPALGGAEHQPGGLAADLRRGRHGAGHAADFPVDGGGDGSGGLLFAAPGTQGAGAAGQLSHGRLTRTGGKTDTACRRANAAPDAFAILESAGPAAPPPGAPRFQTDSLMIAT</sequence>
<feature type="compositionally biased region" description="Low complexity" evidence="1">
    <location>
        <begin position="224"/>
        <end position="233"/>
    </location>
</feature>
<feature type="region of interest" description="Disordered" evidence="1">
    <location>
        <begin position="212"/>
        <end position="284"/>
    </location>
</feature>
<feature type="region of interest" description="Disordered" evidence="1">
    <location>
        <begin position="89"/>
        <end position="170"/>
    </location>
</feature>
<reference evidence="2" key="1">
    <citation type="submission" date="2018-01" db="EMBL/GenBank/DDBJ databases">
        <authorList>
            <person name="Clerissi C."/>
        </authorList>
    </citation>
    <scope>NUCLEOTIDE SEQUENCE [LARGE SCALE GENOMIC DNA]</scope>
    <source>
        <strain evidence="2">Cupriavidus taiwanensis STM 6021</strain>
    </source>
</reference>
<feature type="compositionally biased region" description="Basic residues" evidence="1">
    <location>
        <begin position="374"/>
        <end position="384"/>
    </location>
</feature>